<dbReference type="KEGG" id="csv:101206397"/>
<evidence type="ECO:0000313" key="4">
    <source>
        <dbReference type="Proteomes" id="UP000029981"/>
    </source>
</evidence>
<gene>
    <name evidence="3" type="ORF">Csa_3G855280</name>
</gene>
<proteinExistence type="predicted"/>
<keyword evidence="1" id="KW-0862">Zinc</keyword>
<dbReference type="EMBL" id="CM002924">
    <property type="protein sequence ID" value="KGN59934.1"/>
    <property type="molecule type" value="Genomic_DNA"/>
</dbReference>
<dbReference type="OrthoDB" id="3941538at2759"/>
<keyword evidence="1" id="KW-0479">Metal-binding</keyword>
<feature type="region of interest" description="Disordered" evidence="2">
    <location>
        <begin position="1"/>
        <end position="49"/>
    </location>
</feature>
<evidence type="ECO:0000256" key="2">
    <source>
        <dbReference type="SAM" id="MobiDB-lite"/>
    </source>
</evidence>
<dbReference type="AlphaFoldDB" id="A0A0A0LG22"/>
<evidence type="ECO:0000256" key="1">
    <source>
        <dbReference type="PIRSR" id="PIRSR605019-1"/>
    </source>
</evidence>
<dbReference type="Gramene" id="KGN59934">
    <property type="protein sequence ID" value="KGN59934"/>
    <property type="gene ID" value="Csa_3G855280"/>
</dbReference>
<evidence type="ECO:0008006" key="5">
    <source>
        <dbReference type="Google" id="ProtNLM"/>
    </source>
</evidence>
<feature type="binding site" evidence="1">
    <location>
        <position position="128"/>
    </location>
    <ligand>
        <name>Zn(2+)</name>
        <dbReference type="ChEBI" id="CHEBI:29105"/>
    </ligand>
</feature>
<evidence type="ECO:0000313" key="3">
    <source>
        <dbReference type="EMBL" id="KGN59934.1"/>
    </source>
</evidence>
<dbReference type="GO" id="GO:0046872">
    <property type="term" value="F:metal ion binding"/>
    <property type="evidence" value="ECO:0007669"/>
    <property type="project" value="UniProtKB-KW"/>
</dbReference>
<dbReference type="OMA" id="ICEPRAV"/>
<sequence>MSVATKLQSHVKPALEPRAILGPGGNRDRAPQNPKCKPETLKKTEKQSKALPAISESVIRDNVSVGSSCSSDSLSSNYSAKLLKPYAVKPVSAGGDSNATTTSPALSLPGKRCDWITLHSDPLYIAFHDEEWGVPIHDDKKLFELLVLSQALAELTWPLILSKRDVFRKVLNDFDPSSIAQFTENEFTTLKVNGIQLLSEPKLRAIVDNANQVLKIQKEFGSFSNYCWSFVNKKPIRNRHRYNRQVPVKTPKAEFMSKDMIRRGFRCVGPTVVYSFMQVAGIVNDHLVSCFRYEECDPKVKDDKKLRVEDKR</sequence>
<reference evidence="3 4" key="3">
    <citation type="journal article" date="2010" name="BMC Genomics">
        <title>Transcriptome sequencing and comparative analysis of cucumber flowers with different sex types.</title>
        <authorList>
            <person name="Guo S."/>
            <person name="Zheng Y."/>
            <person name="Joung J.G."/>
            <person name="Liu S."/>
            <person name="Zhang Z."/>
            <person name="Crasta O.R."/>
            <person name="Sobral B.W."/>
            <person name="Xu Y."/>
            <person name="Huang S."/>
            <person name="Fei Z."/>
        </authorList>
    </citation>
    <scope>NUCLEOTIDE SEQUENCE [LARGE SCALE GENOMIC DNA]</scope>
    <source>
        <strain evidence="4">cv. 9930</strain>
    </source>
</reference>
<dbReference type="eggNOG" id="ENOG502S159">
    <property type="taxonomic scope" value="Eukaryota"/>
</dbReference>
<dbReference type="InterPro" id="IPR005019">
    <property type="entry name" value="Adenine_glyco"/>
</dbReference>
<feature type="compositionally biased region" description="Basic and acidic residues" evidence="2">
    <location>
        <begin position="26"/>
        <end position="48"/>
    </location>
</feature>
<reference evidence="3 4" key="4">
    <citation type="journal article" date="2011" name="BMC Genomics">
        <title>RNA-Seq improves annotation of protein-coding genes in the cucumber genome.</title>
        <authorList>
            <person name="Li Z."/>
            <person name="Zhang Z."/>
            <person name="Yan P."/>
            <person name="Huang S."/>
            <person name="Fei Z."/>
            <person name="Lin K."/>
        </authorList>
    </citation>
    <scope>NUCLEOTIDE SEQUENCE [LARGE SCALE GENOMIC DNA]</scope>
    <source>
        <strain evidence="4">cv. 9930</strain>
    </source>
</reference>
<dbReference type="SUPFAM" id="SSF48150">
    <property type="entry name" value="DNA-glycosylase"/>
    <property type="match status" value="1"/>
</dbReference>
<dbReference type="GO" id="GO:0006284">
    <property type="term" value="P:base-excision repair"/>
    <property type="evidence" value="ECO:0007669"/>
    <property type="project" value="InterPro"/>
</dbReference>
<accession>A0A0A0LG22</accession>
<protein>
    <recommendedName>
        <fullName evidence="5">DNA-3-methyladenine glycosylase I</fullName>
    </recommendedName>
</protein>
<dbReference type="PANTHER" id="PTHR31116">
    <property type="entry name" value="OS04G0501200 PROTEIN"/>
    <property type="match status" value="1"/>
</dbReference>
<organism evidence="3 4">
    <name type="scientific">Cucumis sativus</name>
    <name type="common">Cucumber</name>
    <dbReference type="NCBI Taxonomy" id="3659"/>
    <lineage>
        <taxon>Eukaryota</taxon>
        <taxon>Viridiplantae</taxon>
        <taxon>Streptophyta</taxon>
        <taxon>Embryophyta</taxon>
        <taxon>Tracheophyta</taxon>
        <taxon>Spermatophyta</taxon>
        <taxon>Magnoliopsida</taxon>
        <taxon>eudicotyledons</taxon>
        <taxon>Gunneridae</taxon>
        <taxon>Pentapetalae</taxon>
        <taxon>rosids</taxon>
        <taxon>fabids</taxon>
        <taxon>Cucurbitales</taxon>
        <taxon>Cucurbitaceae</taxon>
        <taxon>Benincaseae</taxon>
        <taxon>Cucumis</taxon>
    </lineage>
</organism>
<name>A0A0A0LG22_CUCSA</name>
<dbReference type="PANTHER" id="PTHR31116:SF25">
    <property type="entry name" value="DNA GLYCOSYLASE SUPERFAMILY PROTEIN"/>
    <property type="match status" value="1"/>
</dbReference>
<dbReference type="Proteomes" id="UP000029981">
    <property type="component" value="Chromosome 3"/>
</dbReference>
<dbReference type="Gene3D" id="1.10.340.30">
    <property type="entry name" value="Hypothetical protein, domain 2"/>
    <property type="match status" value="1"/>
</dbReference>
<reference evidence="3 4" key="1">
    <citation type="journal article" date="2009" name="Nat. Genet.">
        <title>The genome of the cucumber, Cucumis sativus L.</title>
        <authorList>
            <person name="Huang S."/>
            <person name="Li R."/>
            <person name="Zhang Z."/>
            <person name="Li L."/>
            <person name="Gu X."/>
            <person name="Fan W."/>
            <person name="Lucas W.J."/>
            <person name="Wang X."/>
            <person name="Xie B."/>
            <person name="Ni P."/>
            <person name="Ren Y."/>
            <person name="Zhu H."/>
            <person name="Li J."/>
            <person name="Lin K."/>
            <person name="Jin W."/>
            <person name="Fei Z."/>
            <person name="Li G."/>
            <person name="Staub J."/>
            <person name="Kilian A."/>
            <person name="van der Vossen E.A."/>
            <person name="Wu Y."/>
            <person name="Guo J."/>
            <person name="He J."/>
            <person name="Jia Z."/>
            <person name="Ren Y."/>
            <person name="Tian G."/>
            <person name="Lu Y."/>
            <person name="Ruan J."/>
            <person name="Qian W."/>
            <person name="Wang M."/>
            <person name="Huang Q."/>
            <person name="Li B."/>
            <person name="Xuan Z."/>
            <person name="Cao J."/>
            <person name="Asan"/>
            <person name="Wu Z."/>
            <person name="Zhang J."/>
            <person name="Cai Q."/>
            <person name="Bai Y."/>
            <person name="Zhao B."/>
            <person name="Han Y."/>
            <person name="Li Y."/>
            <person name="Li X."/>
            <person name="Wang S."/>
            <person name="Shi Q."/>
            <person name="Liu S."/>
            <person name="Cho W.K."/>
            <person name="Kim J.Y."/>
            <person name="Xu Y."/>
            <person name="Heller-Uszynska K."/>
            <person name="Miao H."/>
            <person name="Cheng Z."/>
            <person name="Zhang S."/>
            <person name="Wu J."/>
            <person name="Yang Y."/>
            <person name="Kang H."/>
            <person name="Li M."/>
            <person name="Liang H."/>
            <person name="Ren X."/>
            <person name="Shi Z."/>
            <person name="Wen M."/>
            <person name="Jian M."/>
            <person name="Yang H."/>
            <person name="Zhang G."/>
            <person name="Yang Z."/>
            <person name="Chen R."/>
            <person name="Liu S."/>
            <person name="Li J."/>
            <person name="Ma L."/>
            <person name="Liu H."/>
            <person name="Zhou Y."/>
            <person name="Zhao J."/>
            <person name="Fang X."/>
            <person name="Li G."/>
            <person name="Fang L."/>
            <person name="Li Y."/>
            <person name="Liu D."/>
            <person name="Zheng H."/>
            <person name="Zhang Y."/>
            <person name="Qin N."/>
            <person name="Li Z."/>
            <person name="Yang G."/>
            <person name="Yang S."/>
            <person name="Bolund L."/>
            <person name="Kristiansen K."/>
            <person name="Zheng H."/>
            <person name="Li S."/>
            <person name="Zhang X."/>
            <person name="Yang H."/>
            <person name="Wang J."/>
            <person name="Sun R."/>
            <person name="Zhang B."/>
            <person name="Jiang S."/>
            <person name="Wang J."/>
            <person name="Du Y."/>
            <person name="Li S."/>
        </authorList>
    </citation>
    <scope>NUCLEOTIDE SEQUENCE [LARGE SCALE GENOMIC DNA]</scope>
    <source>
        <strain evidence="4">cv. 9930</strain>
    </source>
</reference>
<reference evidence="3 4" key="2">
    <citation type="journal article" date="2009" name="PLoS ONE">
        <title>An integrated genetic and cytogenetic map of the cucumber genome.</title>
        <authorList>
            <person name="Ren Y."/>
            <person name="Zhang Z."/>
            <person name="Liu J."/>
            <person name="Staub J.E."/>
            <person name="Han Y."/>
            <person name="Cheng Z."/>
            <person name="Li X."/>
            <person name="Lu J."/>
            <person name="Miao H."/>
            <person name="Kang H."/>
            <person name="Xie B."/>
            <person name="Gu X."/>
            <person name="Wang X."/>
            <person name="Du Y."/>
            <person name="Jin W."/>
            <person name="Huang S."/>
        </authorList>
    </citation>
    <scope>NUCLEOTIDE SEQUENCE [LARGE SCALE GENOMIC DNA]</scope>
    <source>
        <strain evidence="4">cv. 9930</strain>
    </source>
</reference>
<feature type="binding site" evidence="1">
    <location>
        <position position="286"/>
    </location>
    <ligand>
        <name>Zn(2+)</name>
        <dbReference type="ChEBI" id="CHEBI:29105"/>
    </ligand>
</feature>
<dbReference type="InterPro" id="IPR011257">
    <property type="entry name" value="DNA_glycosylase"/>
</dbReference>
<dbReference type="Pfam" id="PF03352">
    <property type="entry name" value="Adenine_glyco"/>
    <property type="match status" value="1"/>
</dbReference>
<dbReference type="GO" id="GO:0008725">
    <property type="term" value="F:DNA-3-methyladenine glycosylase activity"/>
    <property type="evidence" value="ECO:0007669"/>
    <property type="project" value="InterPro"/>
</dbReference>
<keyword evidence="4" id="KW-1185">Reference proteome</keyword>
<feature type="binding site" evidence="1">
    <location>
        <position position="290"/>
    </location>
    <ligand>
        <name>Zn(2+)</name>
        <dbReference type="ChEBI" id="CHEBI:29105"/>
    </ligand>
</feature>
<feature type="binding site" evidence="1">
    <location>
        <position position="113"/>
    </location>
    <ligand>
        <name>Zn(2+)</name>
        <dbReference type="ChEBI" id="CHEBI:29105"/>
    </ligand>
</feature>